<gene>
    <name evidence="2" type="ORF">E2C01_001337</name>
</gene>
<evidence type="ECO:0000313" key="2">
    <source>
        <dbReference type="EMBL" id="MPC08742.1"/>
    </source>
</evidence>
<protein>
    <submittedName>
        <fullName evidence="2">Uncharacterized protein</fullName>
    </submittedName>
</protein>
<feature type="compositionally biased region" description="Basic and acidic residues" evidence="1">
    <location>
        <begin position="14"/>
        <end position="31"/>
    </location>
</feature>
<accession>A0A5B7CGF9</accession>
<comment type="caution">
    <text evidence="2">The sequence shown here is derived from an EMBL/GenBank/DDBJ whole genome shotgun (WGS) entry which is preliminary data.</text>
</comment>
<sequence>MVEKNTLRGIGACGEKRSGREGKARRGEARYGGRSRGLQVLPLTPRVNKRRLTTHDSLGRLGEGKDGEGGGRGEGREVKEAPLTRDPRRVLGVQIMGVERQGSGRVRECGRTHTYTHRGGSFTSPGGVGRPCHDLPLPPSTTTTNIYLVAANASRANNHIGSAPGDDSSDRARHTTFRCGNRRKGKKAGVQKRGVAVMTRLPRPRLSGLRDRYDNTQPTESPRPPRAVLPGARRDPGLSSPCVLLSGD</sequence>
<dbReference type="AlphaFoldDB" id="A0A5B7CGF9"/>
<feature type="compositionally biased region" description="Basic and acidic residues" evidence="1">
    <location>
        <begin position="53"/>
        <end position="83"/>
    </location>
</feature>
<evidence type="ECO:0000256" key="1">
    <source>
        <dbReference type="SAM" id="MobiDB-lite"/>
    </source>
</evidence>
<evidence type="ECO:0000313" key="3">
    <source>
        <dbReference type="Proteomes" id="UP000324222"/>
    </source>
</evidence>
<name>A0A5B7CGF9_PORTR</name>
<proteinExistence type="predicted"/>
<dbReference type="Proteomes" id="UP000324222">
    <property type="component" value="Unassembled WGS sequence"/>
</dbReference>
<reference evidence="2 3" key="1">
    <citation type="submission" date="2019-05" db="EMBL/GenBank/DDBJ databases">
        <title>Another draft genome of Portunus trituberculatus and its Hox gene families provides insights of decapod evolution.</title>
        <authorList>
            <person name="Jeong J.-H."/>
            <person name="Song I."/>
            <person name="Kim S."/>
            <person name="Choi T."/>
            <person name="Kim D."/>
            <person name="Ryu S."/>
            <person name="Kim W."/>
        </authorList>
    </citation>
    <scope>NUCLEOTIDE SEQUENCE [LARGE SCALE GENOMIC DNA]</scope>
    <source>
        <tissue evidence="2">Muscle</tissue>
    </source>
</reference>
<feature type="region of interest" description="Disordered" evidence="1">
    <location>
        <begin position="1"/>
        <end position="83"/>
    </location>
</feature>
<feature type="region of interest" description="Disordered" evidence="1">
    <location>
        <begin position="199"/>
        <end position="248"/>
    </location>
</feature>
<keyword evidence="3" id="KW-1185">Reference proteome</keyword>
<dbReference type="EMBL" id="VSRR010000042">
    <property type="protein sequence ID" value="MPC08742.1"/>
    <property type="molecule type" value="Genomic_DNA"/>
</dbReference>
<organism evidence="2 3">
    <name type="scientific">Portunus trituberculatus</name>
    <name type="common">Swimming crab</name>
    <name type="synonym">Neptunus trituberculatus</name>
    <dbReference type="NCBI Taxonomy" id="210409"/>
    <lineage>
        <taxon>Eukaryota</taxon>
        <taxon>Metazoa</taxon>
        <taxon>Ecdysozoa</taxon>
        <taxon>Arthropoda</taxon>
        <taxon>Crustacea</taxon>
        <taxon>Multicrustacea</taxon>
        <taxon>Malacostraca</taxon>
        <taxon>Eumalacostraca</taxon>
        <taxon>Eucarida</taxon>
        <taxon>Decapoda</taxon>
        <taxon>Pleocyemata</taxon>
        <taxon>Brachyura</taxon>
        <taxon>Eubrachyura</taxon>
        <taxon>Portunoidea</taxon>
        <taxon>Portunidae</taxon>
        <taxon>Portuninae</taxon>
        <taxon>Portunus</taxon>
    </lineage>
</organism>